<keyword evidence="8" id="KW-1185">Reference proteome</keyword>
<feature type="domain" description="PARP-type" evidence="6">
    <location>
        <begin position="8"/>
        <end position="39"/>
    </location>
</feature>
<evidence type="ECO:0000256" key="1">
    <source>
        <dbReference type="ARBA" id="ARBA00004123"/>
    </source>
</evidence>
<dbReference type="InterPro" id="IPR001510">
    <property type="entry name" value="Znf_PARP"/>
</dbReference>
<keyword evidence="2" id="KW-0479">Metal-binding</keyword>
<protein>
    <recommendedName>
        <fullName evidence="6">PARP-type domain-containing protein</fullName>
    </recommendedName>
</protein>
<accession>A0A7J0FMJ6</accession>
<proteinExistence type="predicted"/>
<evidence type="ECO:0000256" key="2">
    <source>
        <dbReference type="ARBA" id="ARBA00022723"/>
    </source>
</evidence>
<dbReference type="EMBL" id="BJWL01000013">
    <property type="protein sequence ID" value="GFY99586.1"/>
    <property type="molecule type" value="Genomic_DNA"/>
</dbReference>
<dbReference type="SMART" id="SM01336">
    <property type="entry name" value="zf-PARP"/>
    <property type="match status" value="1"/>
</dbReference>
<reference evidence="7 8" key="1">
    <citation type="submission" date="2019-07" db="EMBL/GenBank/DDBJ databases">
        <title>De Novo Assembly of kiwifruit Actinidia rufa.</title>
        <authorList>
            <person name="Sugita-Konishi S."/>
            <person name="Sato K."/>
            <person name="Mori E."/>
            <person name="Abe Y."/>
            <person name="Kisaki G."/>
            <person name="Hamano K."/>
            <person name="Suezawa K."/>
            <person name="Otani M."/>
            <person name="Fukuda T."/>
            <person name="Manabe T."/>
            <person name="Gomi K."/>
            <person name="Tabuchi M."/>
            <person name="Akimitsu K."/>
            <person name="Kataoka I."/>
        </authorList>
    </citation>
    <scope>NUCLEOTIDE SEQUENCE [LARGE SCALE GENOMIC DNA]</scope>
    <source>
        <strain evidence="8">cv. Fuchu</strain>
    </source>
</reference>
<evidence type="ECO:0000313" key="7">
    <source>
        <dbReference type="EMBL" id="GFY99586.1"/>
    </source>
</evidence>
<comment type="subcellular location">
    <subcellularLocation>
        <location evidence="1">Nucleus</location>
    </subcellularLocation>
</comment>
<evidence type="ECO:0000313" key="8">
    <source>
        <dbReference type="Proteomes" id="UP000585474"/>
    </source>
</evidence>
<keyword evidence="5" id="KW-0539">Nucleus</keyword>
<comment type="caution">
    <text evidence="7">The sequence shown here is derived from an EMBL/GenBank/DDBJ whole genome shotgun (WGS) entry which is preliminary data.</text>
</comment>
<gene>
    <name evidence="7" type="ORF">Acr_13g0009860</name>
</gene>
<sequence>MANPTKPWKVEYAKSARSSCKTCKSTIDKEKLRLGKMVQAKTIRRLHACNPFFPLLPPSFASYFQSMPV</sequence>
<dbReference type="Gene3D" id="3.30.1740.10">
    <property type="entry name" value="Zinc finger, PARP-type"/>
    <property type="match status" value="1"/>
</dbReference>
<evidence type="ECO:0000256" key="4">
    <source>
        <dbReference type="ARBA" id="ARBA00022833"/>
    </source>
</evidence>
<dbReference type="OrthoDB" id="2017365at2759"/>
<dbReference type="InterPro" id="IPR036957">
    <property type="entry name" value="Znf_PARP_sf"/>
</dbReference>
<organism evidence="7 8">
    <name type="scientific">Actinidia rufa</name>
    <dbReference type="NCBI Taxonomy" id="165716"/>
    <lineage>
        <taxon>Eukaryota</taxon>
        <taxon>Viridiplantae</taxon>
        <taxon>Streptophyta</taxon>
        <taxon>Embryophyta</taxon>
        <taxon>Tracheophyta</taxon>
        <taxon>Spermatophyta</taxon>
        <taxon>Magnoliopsida</taxon>
        <taxon>eudicotyledons</taxon>
        <taxon>Gunneridae</taxon>
        <taxon>Pentapetalae</taxon>
        <taxon>asterids</taxon>
        <taxon>Ericales</taxon>
        <taxon>Actinidiaceae</taxon>
        <taxon>Actinidia</taxon>
    </lineage>
</organism>
<dbReference type="SUPFAM" id="SSF57716">
    <property type="entry name" value="Glucocorticoid receptor-like (DNA-binding domain)"/>
    <property type="match status" value="1"/>
</dbReference>
<dbReference type="PROSITE" id="PS50064">
    <property type="entry name" value="ZF_PARP_2"/>
    <property type="match status" value="1"/>
</dbReference>
<keyword evidence="4" id="KW-0862">Zinc</keyword>
<dbReference type="GO" id="GO:0008270">
    <property type="term" value="F:zinc ion binding"/>
    <property type="evidence" value="ECO:0007669"/>
    <property type="project" value="UniProtKB-KW"/>
</dbReference>
<dbReference type="Proteomes" id="UP000585474">
    <property type="component" value="Unassembled WGS sequence"/>
</dbReference>
<keyword evidence="3" id="KW-0863">Zinc-finger</keyword>
<evidence type="ECO:0000256" key="3">
    <source>
        <dbReference type="ARBA" id="ARBA00022771"/>
    </source>
</evidence>
<dbReference type="GO" id="GO:0003677">
    <property type="term" value="F:DNA binding"/>
    <property type="evidence" value="ECO:0007669"/>
    <property type="project" value="InterPro"/>
</dbReference>
<dbReference type="Pfam" id="PF00645">
    <property type="entry name" value="zf-PARP"/>
    <property type="match status" value="1"/>
</dbReference>
<name>A0A7J0FMJ6_9ERIC</name>
<dbReference type="GO" id="GO:0005634">
    <property type="term" value="C:nucleus"/>
    <property type="evidence" value="ECO:0007669"/>
    <property type="project" value="UniProtKB-SubCell"/>
</dbReference>
<evidence type="ECO:0000259" key="6">
    <source>
        <dbReference type="PROSITE" id="PS50064"/>
    </source>
</evidence>
<evidence type="ECO:0000256" key="5">
    <source>
        <dbReference type="ARBA" id="ARBA00023242"/>
    </source>
</evidence>
<dbReference type="AlphaFoldDB" id="A0A7J0FMJ6"/>